<comment type="caution">
    <text evidence="2">The sequence shown here is derived from an EMBL/GenBank/DDBJ whole genome shotgun (WGS) entry which is preliminary data.</text>
</comment>
<dbReference type="RefSeq" id="WP_179605458.1">
    <property type="nucleotide sequence ID" value="NZ_BAABEH010000001.1"/>
</dbReference>
<evidence type="ECO:0000313" key="2">
    <source>
        <dbReference type="EMBL" id="NYJ23546.1"/>
    </source>
</evidence>
<feature type="compositionally biased region" description="Basic and acidic residues" evidence="1">
    <location>
        <begin position="1"/>
        <end position="11"/>
    </location>
</feature>
<feature type="compositionally biased region" description="Low complexity" evidence="1">
    <location>
        <begin position="78"/>
        <end position="89"/>
    </location>
</feature>
<sequence>MVGAHERDAVEGRYTQAEPEAAEERVVHGQYTEGEGHLGPDTEIAGAYVGTEREGRPPVVRSTHQRSGNYPKAEHEAAAAATPAAPGENAPREAEPPAVG</sequence>
<reference evidence="2 3" key="1">
    <citation type="submission" date="2020-07" db="EMBL/GenBank/DDBJ databases">
        <title>Sequencing the genomes of 1000 actinobacteria strains.</title>
        <authorList>
            <person name="Klenk H.-P."/>
        </authorList>
    </citation>
    <scope>NUCLEOTIDE SEQUENCE [LARGE SCALE GENOMIC DNA]</scope>
    <source>
        <strain evidence="2 3">DSM 15165</strain>
    </source>
</reference>
<feature type="region of interest" description="Disordered" evidence="1">
    <location>
        <begin position="50"/>
        <end position="100"/>
    </location>
</feature>
<dbReference type="AlphaFoldDB" id="A0A853CRI4"/>
<feature type="region of interest" description="Disordered" evidence="1">
    <location>
        <begin position="1"/>
        <end position="23"/>
    </location>
</feature>
<evidence type="ECO:0000256" key="1">
    <source>
        <dbReference type="SAM" id="MobiDB-lite"/>
    </source>
</evidence>
<organism evidence="2 3">
    <name type="scientific">Leifsonia shinshuensis</name>
    <dbReference type="NCBI Taxonomy" id="150026"/>
    <lineage>
        <taxon>Bacteria</taxon>
        <taxon>Bacillati</taxon>
        <taxon>Actinomycetota</taxon>
        <taxon>Actinomycetes</taxon>
        <taxon>Micrococcales</taxon>
        <taxon>Microbacteriaceae</taxon>
        <taxon>Leifsonia</taxon>
    </lineage>
</organism>
<feature type="compositionally biased region" description="Basic and acidic residues" evidence="1">
    <location>
        <begin position="90"/>
        <end position="100"/>
    </location>
</feature>
<accession>A0A853CRI4</accession>
<protein>
    <submittedName>
        <fullName evidence="2">Uncharacterized protein</fullName>
    </submittedName>
</protein>
<proteinExistence type="predicted"/>
<name>A0A853CRI4_9MICO</name>
<gene>
    <name evidence="2" type="ORF">HNR13_001833</name>
</gene>
<dbReference type="EMBL" id="JACCFL010000001">
    <property type="protein sequence ID" value="NYJ23546.1"/>
    <property type="molecule type" value="Genomic_DNA"/>
</dbReference>
<dbReference type="Proteomes" id="UP000578352">
    <property type="component" value="Unassembled WGS sequence"/>
</dbReference>
<evidence type="ECO:0000313" key="3">
    <source>
        <dbReference type="Proteomes" id="UP000578352"/>
    </source>
</evidence>